<dbReference type="CDD" id="cd22157">
    <property type="entry name" value="F-box_AtFBW1-like"/>
    <property type="match status" value="1"/>
</dbReference>
<dbReference type="EMBL" id="CAUOFW020003147">
    <property type="protein sequence ID" value="CAK9158274.1"/>
    <property type="molecule type" value="Genomic_DNA"/>
</dbReference>
<gene>
    <name evidence="2" type="ORF">ILEXP_LOCUS26890</name>
</gene>
<dbReference type="PANTHER" id="PTHR31672">
    <property type="entry name" value="BNACNNG10540D PROTEIN"/>
    <property type="match status" value="1"/>
</dbReference>
<reference evidence="2 3" key="1">
    <citation type="submission" date="2024-02" db="EMBL/GenBank/DDBJ databases">
        <authorList>
            <person name="Vignale AGUSTIN F."/>
            <person name="Sosa J E."/>
            <person name="Modenutti C."/>
        </authorList>
    </citation>
    <scope>NUCLEOTIDE SEQUENCE [LARGE SCALE GENOMIC DNA]</scope>
</reference>
<name>A0ABC8SSU7_9AQUA</name>
<accession>A0ABC8SSU7</accession>
<keyword evidence="3" id="KW-1185">Reference proteome</keyword>
<protein>
    <recommendedName>
        <fullName evidence="1">F-box domain-containing protein</fullName>
    </recommendedName>
</protein>
<comment type="caution">
    <text evidence="2">The sequence shown here is derived from an EMBL/GenBank/DDBJ whole genome shotgun (WGS) entry which is preliminary data.</text>
</comment>
<dbReference type="InterPro" id="IPR036047">
    <property type="entry name" value="F-box-like_dom_sf"/>
</dbReference>
<dbReference type="InterPro" id="IPR001810">
    <property type="entry name" value="F-box_dom"/>
</dbReference>
<sequence length="200" mass="23336">MMESCVFGIEEEEIKGEAGHRTGIMYLPEDVVVDILSRLPVKSLLRFECVSKQWRSSISDHQFAKFQLSRSLSLVKTGHQKFLLYSSGYDKFYLMHNSENPCEKAEDDDVVNIEKLELHSLPFDYENPPNTFRSCDGLLLVGWYGQFHKYFFLWNACLNTCIQVQCPLGSRFTILEFGFCYDHFSNDYKVVIMFINYDVI</sequence>
<dbReference type="SMART" id="SM00256">
    <property type="entry name" value="FBOX"/>
    <property type="match status" value="1"/>
</dbReference>
<organism evidence="2 3">
    <name type="scientific">Ilex paraguariensis</name>
    <name type="common">yerba mate</name>
    <dbReference type="NCBI Taxonomy" id="185542"/>
    <lineage>
        <taxon>Eukaryota</taxon>
        <taxon>Viridiplantae</taxon>
        <taxon>Streptophyta</taxon>
        <taxon>Embryophyta</taxon>
        <taxon>Tracheophyta</taxon>
        <taxon>Spermatophyta</taxon>
        <taxon>Magnoliopsida</taxon>
        <taxon>eudicotyledons</taxon>
        <taxon>Gunneridae</taxon>
        <taxon>Pentapetalae</taxon>
        <taxon>asterids</taxon>
        <taxon>campanulids</taxon>
        <taxon>Aquifoliales</taxon>
        <taxon>Aquifoliaceae</taxon>
        <taxon>Ilex</taxon>
    </lineage>
</organism>
<evidence type="ECO:0000313" key="2">
    <source>
        <dbReference type="EMBL" id="CAK9158274.1"/>
    </source>
</evidence>
<evidence type="ECO:0000259" key="1">
    <source>
        <dbReference type="PROSITE" id="PS50181"/>
    </source>
</evidence>
<dbReference type="Proteomes" id="UP001642360">
    <property type="component" value="Unassembled WGS sequence"/>
</dbReference>
<dbReference type="Pfam" id="PF00646">
    <property type="entry name" value="F-box"/>
    <property type="match status" value="1"/>
</dbReference>
<feature type="domain" description="F-box" evidence="1">
    <location>
        <begin position="21"/>
        <end position="66"/>
    </location>
</feature>
<proteinExistence type="predicted"/>
<dbReference type="InterPro" id="IPR050796">
    <property type="entry name" value="SCF_F-box_component"/>
</dbReference>
<dbReference type="Gene3D" id="1.20.1280.50">
    <property type="match status" value="1"/>
</dbReference>
<dbReference type="PANTHER" id="PTHR31672:SF13">
    <property type="entry name" value="F-BOX PROTEIN CPR30-LIKE"/>
    <property type="match status" value="1"/>
</dbReference>
<evidence type="ECO:0000313" key="3">
    <source>
        <dbReference type="Proteomes" id="UP001642360"/>
    </source>
</evidence>
<dbReference type="AlphaFoldDB" id="A0ABC8SSU7"/>
<dbReference type="PROSITE" id="PS50181">
    <property type="entry name" value="FBOX"/>
    <property type="match status" value="1"/>
</dbReference>
<dbReference type="SUPFAM" id="SSF81383">
    <property type="entry name" value="F-box domain"/>
    <property type="match status" value="1"/>
</dbReference>